<sequence>MLVTHEREKLIQAINFFARHTRKCGKVKLFKLLYFLDFEHYKRTGRSVTGQTYNAWKMGPVPVSLFEEISTPQPDMAEVIEFAERPISGSENSMLVIRPKIDFSDRHFTSREMIIMRNLAKEFENAAADDMIEATHLENLPWDKIYRQQGQKQQVIPYELALRPDEIERVSRVAQDRKELVDRLG</sequence>
<evidence type="ECO:0000313" key="3">
    <source>
        <dbReference type="Proteomes" id="UP001055117"/>
    </source>
</evidence>
<dbReference type="InterPro" id="IPR025272">
    <property type="entry name" value="SocA_Panacea"/>
</dbReference>
<evidence type="ECO:0000313" key="2">
    <source>
        <dbReference type="EMBL" id="GJD44914.1"/>
    </source>
</evidence>
<keyword evidence="3" id="KW-1185">Reference proteome</keyword>
<evidence type="ECO:0000259" key="1">
    <source>
        <dbReference type="Pfam" id="PF13274"/>
    </source>
</evidence>
<dbReference type="EMBL" id="BPQG01000043">
    <property type="protein sequence ID" value="GJD44914.1"/>
    <property type="molecule type" value="Genomic_DNA"/>
</dbReference>
<gene>
    <name evidence="2" type="ORF">AFCDBAGC_2783</name>
</gene>
<organism evidence="2 3">
    <name type="scientific">Methylobacterium cerastii</name>
    <dbReference type="NCBI Taxonomy" id="932741"/>
    <lineage>
        <taxon>Bacteria</taxon>
        <taxon>Pseudomonadati</taxon>
        <taxon>Pseudomonadota</taxon>
        <taxon>Alphaproteobacteria</taxon>
        <taxon>Hyphomicrobiales</taxon>
        <taxon>Methylobacteriaceae</taxon>
        <taxon>Methylobacterium</taxon>
    </lineage>
</organism>
<dbReference type="Pfam" id="PF13274">
    <property type="entry name" value="SocA_Panacea"/>
    <property type="match status" value="1"/>
</dbReference>
<dbReference type="RefSeq" id="WP_238272395.1">
    <property type="nucleotide sequence ID" value="NZ_BPQG01000043.1"/>
</dbReference>
<reference evidence="2 3" key="1">
    <citation type="journal article" date="2021" name="Front. Microbiol.">
        <title>Comprehensive Comparative Genomics and Phenotyping of Methylobacterium Species.</title>
        <authorList>
            <person name="Alessa O."/>
            <person name="Ogura Y."/>
            <person name="Fujitani Y."/>
            <person name="Takami H."/>
            <person name="Hayashi T."/>
            <person name="Sahin N."/>
            <person name="Tani A."/>
        </authorList>
    </citation>
    <scope>NUCLEOTIDE SEQUENCE [LARGE SCALE GENOMIC DNA]</scope>
    <source>
        <strain evidence="2 3">DSM 23679</strain>
    </source>
</reference>
<comment type="caution">
    <text evidence="2">The sequence shown here is derived from an EMBL/GenBank/DDBJ whole genome shotgun (WGS) entry which is preliminary data.</text>
</comment>
<protein>
    <recommendedName>
        <fullName evidence="1">Antitoxin SocA-like Panacea domain-containing protein</fullName>
    </recommendedName>
</protein>
<proteinExistence type="predicted"/>
<accession>A0ABQ4QJI8</accession>
<dbReference type="Proteomes" id="UP001055117">
    <property type="component" value="Unassembled WGS sequence"/>
</dbReference>
<name>A0ABQ4QJI8_9HYPH</name>
<feature type="domain" description="Antitoxin SocA-like Panacea" evidence="1">
    <location>
        <begin position="29"/>
        <end position="142"/>
    </location>
</feature>